<sequence>MSAFVTFLFLAYRLFYEGRAVGAPKKKEVLREPFAKKSV</sequence>
<dbReference type="AlphaFoldDB" id="A0A069SUF5"/>
<gene>
    <name evidence="1" type="ORF">M099_0907</name>
</gene>
<dbReference type="EMBL" id="JNHM01000012">
    <property type="protein sequence ID" value="KDS55610.1"/>
    <property type="molecule type" value="Genomic_DNA"/>
</dbReference>
<evidence type="ECO:0000313" key="1">
    <source>
        <dbReference type="EMBL" id="KDS55610.1"/>
    </source>
</evidence>
<evidence type="ECO:0000313" key="2">
    <source>
        <dbReference type="Proteomes" id="UP000027661"/>
    </source>
</evidence>
<reference evidence="1 2" key="1">
    <citation type="submission" date="2014-04" db="EMBL/GenBank/DDBJ databases">
        <authorList>
            <person name="Sears C."/>
            <person name="Carroll K."/>
            <person name="Sack B.R."/>
            <person name="Qadri F."/>
            <person name="Myers L.L."/>
            <person name="Chung G.-T."/>
            <person name="Escheverria P."/>
            <person name="Fraser C.M."/>
            <person name="Sadzewicz L."/>
            <person name="Shefchek K.A."/>
            <person name="Tallon L."/>
            <person name="Das S.P."/>
            <person name="Daugherty S."/>
            <person name="Mongodin E.F."/>
        </authorList>
    </citation>
    <scope>NUCLEOTIDE SEQUENCE [LARGE SCALE GENOMIC DNA]</scope>
    <source>
        <strain evidence="1 2">3975 RP4</strain>
    </source>
</reference>
<protein>
    <submittedName>
        <fullName evidence="1">Putative hspa9b protein</fullName>
    </submittedName>
</protein>
<organism evidence="1 2">
    <name type="scientific">Phocaeicola vulgatus str. 3975 RP4</name>
    <dbReference type="NCBI Taxonomy" id="1339352"/>
    <lineage>
        <taxon>Bacteria</taxon>
        <taxon>Pseudomonadati</taxon>
        <taxon>Bacteroidota</taxon>
        <taxon>Bacteroidia</taxon>
        <taxon>Bacteroidales</taxon>
        <taxon>Bacteroidaceae</taxon>
        <taxon>Phocaeicola</taxon>
    </lineage>
</organism>
<dbReference type="PATRIC" id="fig|1339352.3.peg.876"/>
<comment type="caution">
    <text evidence="1">The sequence shown here is derived from an EMBL/GenBank/DDBJ whole genome shotgun (WGS) entry which is preliminary data.</text>
</comment>
<name>A0A069SUF5_PHOVU</name>
<accession>A0A069SUF5</accession>
<dbReference type="Proteomes" id="UP000027661">
    <property type="component" value="Unassembled WGS sequence"/>
</dbReference>
<proteinExistence type="predicted"/>